<dbReference type="EMBL" id="JARXVC010000005">
    <property type="protein sequence ID" value="MDH6281429.1"/>
    <property type="molecule type" value="Genomic_DNA"/>
</dbReference>
<evidence type="ECO:0000313" key="2">
    <source>
        <dbReference type="EMBL" id="MDH6281429.1"/>
    </source>
</evidence>
<accession>A0ABT6MBY0</accession>
<keyword evidence="1" id="KW-1133">Transmembrane helix</keyword>
<evidence type="ECO:0000313" key="3">
    <source>
        <dbReference type="Proteomes" id="UP001160334"/>
    </source>
</evidence>
<organism evidence="2 3">
    <name type="scientific">Prescottella agglutinans</name>
    <dbReference type="NCBI Taxonomy" id="1644129"/>
    <lineage>
        <taxon>Bacteria</taxon>
        <taxon>Bacillati</taxon>
        <taxon>Actinomycetota</taxon>
        <taxon>Actinomycetes</taxon>
        <taxon>Mycobacteriales</taxon>
        <taxon>Nocardiaceae</taxon>
        <taxon>Prescottella</taxon>
    </lineage>
</organism>
<sequence>MPGPEGNGGEEHSLDLIPASMLAPRMRRVALVSILIGVVVGGIVALFTGPLIALAVAAVIGLPTAASALLATRRRIWLEGNTLHSSNGLRRRRVDVAQAVTVEFVVRSARISQVAIRVGDARAAQTVPLALYAGEGGRELDVLGLRKLADALSASELVPAVAAASVLIEQLRAEARGAGLEERPLFRAVELIRNAGRVPQTTLTDQEVASLSN</sequence>
<evidence type="ECO:0008006" key="4">
    <source>
        <dbReference type="Google" id="ProtNLM"/>
    </source>
</evidence>
<feature type="transmembrane region" description="Helical" evidence="1">
    <location>
        <begin position="29"/>
        <end position="47"/>
    </location>
</feature>
<comment type="caution">
    <text evidence="2">The sequence shown here is derived from an EMBL/GenBank/DDBJ whole genome shotgun (WGS) entry which is preliminary data.</text>
</comment>
<keyword evidence="1" id="KW-0812">Transmembrane</keyword>
<feature type="transmembrane region" description="Helical" evidence="1">
    <location>
        <begin position="53"/>
        <end position="71"/>
    </location>
</feature>
<gene>
    <name evidence="2" type="ORF">M2280_002649</name>
</gene>
<proteinExistence type="predicted"/>
<keyword evidence="3" id="KW-1185">Reference proteome</keyword>
<name>A0ABT6MBY0_9NOCA</name>
<reference evidence="2 3" key="1">
    <citation type="submission" date="2023-04" db="EMBL/GenBank/DDBJ databases">
        <title>Forest soil microbial communities from Buena Vista Peninsula, Colon Province, Panama.</title>
        <authorList>
            <person name="Bouskill N."/>
        </authorList>
    </citation>
    <scope>NUCLEOTIDE SEQUENCE [LARGE SCALE GENOMIC DNA]</scope>
    <source>
        <strain evidence="2 3">CFH S0262</strain>
    </source>
</reference>
<protein>
    <recommendedName>
        <fullName evidence="4">DUF304 domain-containing protein</fullName>
    </recommendedName>
</protein>
<keyword evidence="1" id="KW-0472">Membrane</keyword>
<evidence type="ECO:0000256" key="1">
    <source>
        <dbReference type="SAM" id="Phobius"/>
    </source>
</evidence>
<dbReference type="Proteomes" id="UP001160334">
    <property type="component" value="Unassembled WGS sequence"/>
</dbReference>